<name>A0AA38P7E5_9AGAR</name>
<evidence type="ECO:0000313" key="2">
    <source>
        <dbReference type="Proteomes" id="UP001163846"/>
    </source>
</evidence>
<accession>A0AA38P7E5</accession>
<sequence>MPIHLGIALYYVPGQYGAPSYFHWVLVATSASSWASQPLLSFELKRQSPSDPYTRFITSTNILRDNAFKGVVHLFTTTNYDLNTLQALITDNFSASDSGWRLPGPYGPQGWTCATWILCFLSRMREEGTWVTDRNFEHVYTRVLNLGHELLERTRNVHSQGGVHVISF</sequence>
<gene>
    <name evidence="1" type="ORF">F5878DRAFT_621648</name>
</gene>
<organism evidence="1 2">
    <name type="scientific">Lentinula raphanica</name>
    <dbReference type="NCBI Taxonomy" id="153919"/>
    <lineage>
        <taxon>Eukaryota</taxon>
        <taxon>Fungi</taxon>
        <taxon>Dikarya</taxon>
        <taxon>Basidiomycota</taxon>
        <taxon>Agaricomycotina</taxon>
        <taxon>Agaricomycetes</taxon>
        <taxon>Agaricomycetidae</taxon>
        <taxon>Agaricales</taxon>
        <taxon>Marasmiineae</taxon>
        <taxon>Omphalotaceae</taxon>
        <taxon>Lentinula</taxon>
    </lineage>
</organism>
<evidence type="ECO:0000313" key="1">
    <source>
        <dbReference type="EMBL" id="KAJ3837694.1"/>
    </source>
</evidence>
<keyword evidence="2" id="KW-1185">Reference proteome</keyword>
<dbReference type="AlphaFoldDB" id="A0AA38P7E5"/>
<comment type="caution">
    <text evidence="1">The sequence shown here is derived from an EMBL/GenBank/DDBJ whole genome shotgun (WGS) entry which is preliminary data.</text>
</comment>
<protein>
    <submittedName>
        <fullName evidence="1">Uncharacterized protein</fullName>
    </submittedName>
</protein>
<proteinExistence type="predicted"/>
<reference evidence="1" key="1">
    <citation type="submission" date="2022-08" db="EMBL/GenBank/DDBJ databases">
        <authorList>
            <consortium name="DOE Joint Genome Institute"/>
            <person name="Min B."/>
            <person name="Riley R."/>
            <person name="Sierra-Patev S."/>
            <person name="Naranjo-Ortiz M."/>
            <person name="Looney B."/>
            <person name="Konkel Z."/>
            <person name="Slot J.C."/>
            <person name="Sakamoto Y."/>
            <person name="Steenwyk J.L."/>
            <person name="Rokas A."/>
            <person name="Carro J."/>
            <person name="Camarero S."/>
            <person name="Ferreira P."/>
            <person name="Molpeceres G."/>
            <person name="Ruiz-Duenas F.J."/>
            <person name="Serrano A."/>
            <person name="Henrissat B."/>
            <person name="Drula E."/>
            <person name="Hughes K.W."/>
            <person name="Mata J.L."/>
            <person name="Ishikawa N.K."/>
            <person name="Vargas-Isla R."/>
            <person name="Ushijima S."/>
            <person name="Smith C.A."/>
            <person name="Ahrendt S."/>
            <person name="Andreopoulos W."/>
            <person name="He G."/>
            <person name="Labutti K."/>
            <person name="Lipzen A."/>
            <person name="Ng V."/>
            <person name="Sandor L."/>
            <person name="Barry K."/>
            <person name="Martinez A.T."/>
            <person name="Xiao Y."/>
            <person name="Gibbons J.G."/>
            <person name="Terashima K."/>
            <person name="Hibbett D.S."/>
            <person name="Grigoriev I.V."/>
        </authorList>
    </citation>
    <scope>NUCLEOTIDE SEQUENCE</scope>
    <source>
        <strain evidence="1">TFB9207</strain>
    </source>
</reference>
<dbReference type="EMBL" id="MU806228">
    <property type="protein sequence ID" value="KAJ3837694.1"/>
    <property type="molecule type" value="Genomic_DNA"/>
</dbReference>
<dbReference type="Proteomes" id="UP001163846">
    <property type="component" value="Unassembled WGS sequence"/>
</dbReference>